<dbReference type="GO" id="GO:0016020">
    <property type="term" value="C:membrane"/>
    <property type="evidence" value="ECO:0007669"/>
    <property type="project" value="TreeGrafter"/>
</dbReference>
<dbReference type="GO" id="GO:0016787">
    <property type="term" value="F:hydrolase activity"/>
    <property type="evidence" value="ECO:0007669"/>
    <property type="project" value="UniProtKB-KW"/>
</dbReference>
<keyword evidence="1" id="KW-1133">Transmembrane helix</keyword>
<dbReference type="PRINTS" id="PR00111">
    <property type="entry name" value="ABHYDROLASE"/>
</dbReference>
<sequence>MKVLWRVVVVLMVLVAVVCLTFYFQPLWVNDQITRLHLRRDGVKSEYIEAGGYRIHYLEAPAVAGSANTPLVLVHGLGARSEDWAAMIPSLAAHGFHVYAPDLPGYGRSSKPKDASYSIPMEEAAVVSFMQAMHVPRADVGGWSMGGWIALKLAYDHPALVDRLVVYDSAGTYFPATFGPELFSPDDIAGVHRLLAALSPKPIDVPDFAARAMVRKLQGNKWVIQRSLAAMIDGRDLMDFRLHLITEPTLIVWGSHDDLIPLSAGEAMHKGIPNSVLDVIQGCGHLAPAECSRPVVEGTVEFLRAEPPMQGGERTFAGAAAN</sequence>
<keyword evidence="3" id="KW-0378">Hydrolase</keyword>
<evidence type="ECO:0000256" key="1">
    <source>
        <dbReference type="SAM" id="Phobius"/>
    </source>
</evidence>
<dbReference type="Pfam" id="PF00561">
    <property type="entry name" value="Abhydrolase_1"/>
    <property type="match status" value="1"/>
</dbReference>
<proteinExistence type="predicted"/>
<dbReference type="Gene3D" id="3.40.50.1820">
    <property type="entry name" value="alpha/beta hydrolase"/>
    <property type="match status" value="1"/>
</dbReference>
<keyword evidence="1" id="KW-0472">Membrane</keyword>
<evidence type="ECO:0000313" key="4">
    <source>
        <dbReference type="Proteomes" id="UP000648801"/>
    </source>
</evidence>
<name>A0A916RJH0_9BACT</name>
<evidence type="ECO:0000259" key="2">
    <source>
        <dbReference type="Pfam" id="PF00561"/>
    </source>
</evidence>
<dbReference type="PANTHER" id="PTHR43798:SF33">
    <property type="entry name" value="HYDROLASE, PUTATIVE (AFU_ORTHOLOGUE AFUA_2G14860)-RELATED"/>
    <property type="match status" value="1"/>
</dbReference>
<feature type="domain" description="AB hydrolase-1" evidence="2">
    <location>
        <begin position="70"/>
        <end position="169"/>
    </location>
</feature>
<gene>
    <name evidence="3" type="ORF">GCM10011507_07570</name>
</gene>
<comment type="caution">
    <text evidence="3">The sequence shown here is derived from an EMBL/GenBank/DDBJ whole genome shotgun (WGS) entry which is preliminary data.</text>
</comment>
<evidence type="ECO:0000313" key="3">
    <source>
        <dbReference type="EMBL" id="GGA58685.1"/>
    </source>
</evidence>
<dbReference type="InterPro" id="IPR000073">
    <property type="entry name" value="AB_hydrolase_1"/>
</dbReference>
<organism evidence="3 4">
    <name type="scientific">Edaphobacter acidisoli</name>
    <dbReference type="NCBI Taxonomy" id="2040573"/>
    <lineage>
        <taxon>Bacteria</taxon>
        <taxon>Pseudomonadati</taxon>
        <taxon>Acidobacteriota</taxon>
        <taxon>Terriglobia</taxon>
        <taxon>Terriglobales</taxon>
        <taxon>Acidobacteriaceae</taxon>
        <taxon>Edaphobacter</taxon>
    </lineage>
</organism>
<dbReference type="EMBL" id="BMJB01000001">
    <property type="protein sequence ID" value="GGA58685.1"/>
    <property type="molecule type" value="Genomic_DNA"/>
</dbReference>
<dbReference type="PANTHER" id="PTHR43798">
    <property type="entry name" value="MONOACYLGLYCEROL LIPASE"/>
    <property type="match status" value="1"/>
</dbReference>
<reference evidence="3" key="1">
    <citation type="journal article" date="2014" name="Int. J. Syst. Evol. Microbiol.">
        <title>Complete genome sequence of Corynebacterium casei LMG S-19264T (=DSM 44701T), isolated from a smear-ripened cheese.</title>
        <authorList>
            <consortium name="US DOE Joint Genome Institute (JGI-PGF)"/>
            <person name="Walter F."/>
            <person name="Albersmeier A."/>
            <person name="Kalinowski J."/>
            <person name="Ruckert C."/>
        </authorList>
    </citation>
    <scope>NUCLEOTIDE SEQUENCE</scope>
    <source>
        <strain evidence="3">CGMCC 1.15447</strain>
    </source>
</reference>
<dbReference type="InterPro" id="IPR050266">
    <property type="entry name" value="AB_hydrolase_sf"/>
</dbReference>
<dbReference type="AlphaFoldDB" id="A0A916RJH0"/>
<keyword evidence="1" id="KW-0812">Transmembrane</keyword>
<accession>A0A916RJH0</accession>
<dbReference type="InterPro" id="IPR029058">
    <property type="entry name" value="AB_hydrolase_fold"/>
</dbReference>
<keyword evidence="4" id="KW-1185">Reference proteome</keyword>
<dbReference type="Proteomes" id="UP000648801">
    <property type="component" value="Unassembled WGS sequence"/>
</dbReference>
<dbReference type="RefSeq" id="WP_188757967.1">
    <property type="nucleotide sequence ID" value="NZ_BMJB01000001.1"/>
</dbReference>
<protein>
    <submittedName>
        <fullName evidence="3">Alpha/beta hydrolase</fullName>
    </submittedName>
</protein>
<dbReference type="SUPFAM" id="SSF53474">
    <property type="entry name" value="alpha/beta-Hydrolases"/>
    <property type="match status" value="1"/>
</dbReference>
<feature type="transmembrane region" description="Helical" evidence="1">
    <location>
        <begin position="7"/>
        <end position="28"/>
    </location>
</feature>
<reference evidence="3" key="2">
    <citation type="submission" date="2020-09" db="EMBL/GenBank/DDBJ databases">
        <authorList>
            <person name="Sun Q."/>
            <person name="Zhou Y."/>
        </authorList>
    </citation>
    <scope>NUCLEOTIDE SEQUENCE</scope>
    <source>
        <strain evidence="3">CGMCC 1.15447</strain>
    </source>
</reference>